<accession>A0A327RF08</accession>
<dbReference type="AlphaFoldDB" id="A0A327RF08"/>
<dbReference type="EMBL" id="QLLO01000005">
    <property type="protein sequence ID" value="RAJ14512.1"/>
    <property type="molecule type" value="Genomic_DNA"/>
</dbReference>
<dbReference type="Proteomes" id="UP000248703">
    <property type="component" value="Unassembled WGS sequence"/>
</dbReference>
<evidence type="ECO:0000313" key="3">
    <source>
        <dbReference type="Proteomes" id="UP000248703"/>
    </source>
</evidence>
<evidence type="ECO:0000313" key="2">
    <source>
        <dbReference type="EMBL" id="RAJ14512.1"/>
    </source>
</evidence>
<gene>
    <name evidence="2" type="ORF">LY08_01687</name>
</gene>
<feature type="chain" id="PRO_5016382602" description="DUF3221 domain-containing protein" evidence="1">
    <location>
        <begin position="22"/>
        <end position="113"/>
    </location>
</feature>
<reference evidence="2 3" key="1">
    <citation type="submission" date="2018-06" db="EMBL/GenBank/DDBJ databases">
        <title>Genomic Encyclopedia of Archaeal and Bacterial Type Strains, Phase II (KMG-II): from individual species to whole genera.</title>
        <authorList>
            <person name="Goeker M."/>
        </authorList>
    </citation>
    <scope>NUCLEOTIDE SEQUENCE [LARGE SCALE GENOMIC DNA]</scope>
    <source>
        <strain evidence="2 3">DSM 24464</strain>
    </source>
</reference>
<protein>
    <recommendedName>
        <fullName evidence="4">DUF3221 domain-containing protein</fullName>
    </recommendedName>
</protein>
<keyword evidence="3" id="KW-1185">Reference proteome</keyword>
<evidence type="ECO:0000256" key="1">
    <source>
        <dbReference type="SAM" id="SignalP"/>
    </source>
</evidence>
<dbReference type="RefSeq" id="WP_111660001.1">
    <property type="nucleotide sequence ID" value="NZ_QLLO01000005.1"/>
</dbReference>
<keyword evidence="1" id="KW-0732">Signal</keyword>
<organism evidence="2 3">
    <name type="scientific">Olleya aquimaris</name>
    <dbReference type="NCBI Taxonomy" id="639310"/>
    <lineage>
        <taxon>Bacteria</taxon>
        <taxon>Pseudomonadati</taxon>
        <taxon>Bacteroidota</taxon>
        <taxon>Flavobacteriia</taxon>
        <taxon>Flavobacteriales</taxon>
        <taxon>Flavobacteriaceae</taxon>
    </lineage>
</organism>
<sequence>MKSKLIILAIACLSATLSSFTTNPTQTTVTGVYDGLEDTNYAFTITTKKGKEKMIFNYLAEDVFENFDLDSDENVGKVFKITYEASVEIIETDEDEDEELEYLTITKLELLAD</sequence>
<dbReference type="OrthoDB" id="1448695at2"/>
<feature type="signal peptide" evidence="1">
    <location>
        <begin position="1"/>
        <end position="21"/>
    </location>
</feature>
<comment type="caution">
    <text evidence="2">The sequence shown here is derived from an EMBL/GenBank/DDBJ whole genome shotgun (WGS) entry which is preliminary data.</text>
</comment>
<evidence type="ECO:0008006" key="4">
    <source>
        <dbReference type="Google" id="ProtNLM"/>
    </source>
</evidence>
<name>A0A327RF08_9FLAO</name>
<proteinExistence type="predicted"/>